<evidence type="ECO:0000313" key="2">
    <source>
        <dbReference type="Proteomes" id="UP001056120"/>
    </source>
</evidence>
<sequence>MDLVNSFKQFGEESPKHIPLTFQPAMNINHNSQQSKWSTGLLECGVPVSNPATCNHYIHACLVLQMMMIQMKWFCRFLNMLSSMCHLWADCRGDGRG</sequence>
<reference evidence="1 2" key="2">
    <citation type="journal article" date="2022" name="Mol. Ecol. Resour.">
        <title>The genomes of chicory, endive, great burdock and yacon provide insights into Asteraceae paleo-polyploidization history and plant inulin production.</title>
        <authorList>
            <person name="Fan W."/>
            <person name="Wang S."/>
            <person name="Wang H."/>
            <person name="Wang A."/>
            <person name="Jiang F."/>
            <person name="Liu H."/>
            <person name="Zhao H."/>
            <person name="Xu D."/>
            <person name="Zhang Y."/>
        </authorList>
    </citation>
    <scope>NUCLEOTIDE SEQUENCE [LARGE SCALE GENOMIC DNA]</scope>
    <source>
        <strain evidence="2">cv. Yunnan</strain>
        <tissue evidence="1">Leaves</tissue>
    </source>
</reference>
<keyword evidence="2" id="KW-1185">Reference proteome</keyword>
<evidence type="ECO:0000313" key="1">
    <source>
        <dbReference type="EMBL" id="KAI3683339.1"/>
    </source>
</evidence>
<comment type="caution">
    <text evidence="1">The sequence shown here is derived from an EMBL/GenBank/DDBJ whole genome shotgun (WGS) entry which is preliminary data.</text>
</comment>
<gene>
    <name evidence="1" type="ORF">L1987_83842</name>
</gene>
<name>A0ACB8YDM9_9ASTR</name>
<accession>A0ACB8YDM9</accession>
<dbReference type="Proteomes" id="UP001056120">
    <property type="component" value="Linkage Group LG28"/>
</dbReference>
<dbReference type="EMBL" id="CM042045">
    <property type="protein sequence ID" value="KAI3683339.1"/>
    <property type="molecule type" value="Genomic_DNA"/>
</dbReference>
<protein>
    <submittedName>
        <fullName evidence="1">Uncharacterized protein</fullName>
    </submittedName>
</protein>
<organism evidence="1 2">
    <name type="scientific">Smallanthus sonchifolius</name>
    <dbReference type="NCBI Taxonomy" id="185202"/>
    <lineage>
        <taxon>Eukaryota</taxon>
        <taxon>Viridiplantae</taxon>
        <taxon>Streptophyta</taxon>
        <taxon>Embryophyta</taxon>
        <taxon>Tracheophyta</taxon>
        <taxon>Spermatophyta</taxon>
        <taxon>Magnoliopsida</taxon>
        <taxon>eudicotyledons</taxon>
        <taxon>Gunneridae</taxon>
        <taxon>Pentapetalae</taxon>
        <taxon>asterids</taxon>
        <taxon>campanulids</taxon>
        <taxon>Asterales</taxon>
        <taxon>Asteraceae</taxon>
        <taxon>Asteroideae</taxon>
        <taxon>Heliantheae alliance</taxon>
        <taxon>Millerieae</taxon>
        <taxon>Smallanthus</taxon>
    </lineage>
</organism>
<proteinExistence type="predicted"/>
<reference evidence="2" key="1">
    <citation type="journal article" date="2022" name="Mol. Ecol. Resour.">
        <title>The genomes of chicory, endive, great burdock and yacon provide insights into Asteraceae palaeo-polyploidization history and plant inulin production.</title>
        <authorList>
            <person name="Fan W."/>
            <person name="Wang S."/>
            <person name="Wang H."/>
            <person name="Wang A."/>
            <person name="Jiang F."/>
            <person name="Liu H."/>
            <person name="Zhao H."/>
            <person name="Xu D."/>
            <person name="Zhang Y."/>
        </authorList>
    </citation>
    <scope>NUCLEOTIDE SEQUENCE [LARGE SCALE GENOMIC DNA]</scope>
    <source>
        <strain evidence="2">cv. Yunnan</strain>
    </source>
</reference>